<dbReference type="PANTHER" id="PTHR40763">
    <property type="entry name" value="MEMBRANE PROTEIN-RELATED"/>
    <property type="match status" value="1"/>
</dbReference>
<dbReference type="AlphaFoldDB" id="A0A2W2CUY8"/>
<feature type="domain" description="Cell wall-active antibiotics response LiaF-like C-terminal" evidence="2">
    <location>
        <begin position="125"/>
        <end position="188"/>
    </location>
</feature>
<dbReference type="InterPro" id="IPR024425">
    <property type="entry name" value="LiaF-like_C"/>
</dbReference>
<name>A0A2W2CUY8_9ACTN</name>
<evidence type="ECO:0000313" key="4">
    <source>
        <dbReference type="Proteomes" id="UP000248627"/>
    </source>
</evidence>
<protein>
    <submittedName>
        <fullName evidence="3">Uncharacterized protein</fullName>
    </submittedName>
</protein>
<dbReference type="PANTHER" id="PTHR40763:SF4">
    <property type="entry name" value="DUF1707 DOMAIN-CONTAINING PROTEIN"/>
    <property type="match status" value="1"/>
</dbReference>
<keyword evidence="4" id="KW-1185">Reference proteome</keyword>
<comment type="caution">
    <text evidence="3">The sequence shown here is derived from an EMBL/GenBank/DDBJ whole genome shotgun (WGS) entry which is preliminary data.</text>
</comment>
<evidence type="ECO:0000259" key="2">
    <source>
        <dbReference type="Pfam" id="PF09922"/>
    </source>
</evidence>
<dbReference type="Pfam" id="PF08044">
    <property type="entry name" value="DUF1707"/>
    <property type="match status" value="1"/>
</dbReference>
<reference evidence="3 4" key="1">
    <citation type="submission" date="2018-01" db="EMBL/GenBank/DDBJ databases">
        <title>Draft genome sequence of Jishengella endophytica.</title>
        <authorList>
            <person name="Sahin N."/>
            <person name="Ay H."/>
            <person name="Saygin H."/>
        </authorList>
    </citation>
    <scope>NUCLEOTIDE SEQUENCE [LARGE SCALE GENOMIC DNA]</scope>
    <source>
        <strain evidence="3 4">DSM 45430</strain>
    </source>
</reference>
<dbReference type="OrthoDB" id="4772576at2"/>
<dbReference type="Pfam" id="PF09922">
    <property type="entry name" value="LiaF-like_C"/>
    <property type="match status" value="1"/>
</dbReference>
<organism evidence="3 4">
    <name type="scientific">Micromonospora endophytica</name>
    <dbReference type="NCBI Taxonomy" id="515350"/>
    <lineage>
        <taxon>Bacteria</taxon>
        <taxon>Bacillati</taxon>
        <taxon>Actinomycetota</taxon>
        <taxon>Actinomycetes</taxon>
        <taxon>Micromonosporales</taxon>
        <taxon>Micromonosporaceae</taxon>
        <taxon>Micromonospora</taxon>
    </lineage>
</organism>
<feature type="domain" description="DUF1707" evidence="1">
    <location>
        <begin position="41"/>
        <end position="93"/>
    </location>
</feature>
<gene>
    <name evidence="3" type="ORF">C1I93_24585</name>
</gene>
<proteinExistence type="predicted"/>
<sequence length="226" mass="24670">MGRPGGGRPILRQLGRDRPAARHAVTLDFMERERHDDTDRLRVSDREREEVVELLGRATAEGRLTLDEYTERAGAAHAAQTRGELARLTTDLPDAPGRPPARPAGALAPAAEKLLAVFGNDVRKGGWSVPDRIDARAVFGDCRIELHEAQLPRQVITIEAEAIFGNVTIVVPEGTDVRLTGSAIFGDKKSKLSGPVTPGGPVLEVRCRAIFGDVVVRPPRKGKRWW</sequence>
<dbReference type="InterPro" id="IPR012551">
    <property type="entry name" value="DUF1707_SHOCT-like"/>
</dbReference>
<dbReference type="EMBL" id="POTX01000227">
    <property type="protein sequence ID" value="PZF88876.1"/>
    <property type="molecule type" value="Genomic_DNA"/>
</dbReference>
<evidence type="ECO:0000313" key="3">
    <source>
        <dbReference type="EMBL" id="PZF88876.1"/>
    </source>
</evidence>
<accession>A0A2W2CUY8</accession>
<evidence type="ECO:0000259" key="1">
    <source>
        <dbReference type="Pfam" id="PF08044"/>
    </source>
</evidence>
<dbReference type="Proteomes" id="UP000248627">
    <property type="component" value="Unassembled WGS sequence"/>
</dbReference>